<dbReference type="Gene3D" id="1.10.10.60">
    <property type="entry name" value="Homeodomain-like"/>
    <property type="match status" value="1"/>
</dbReference>
<dbReference type="SUPFAM" id="SSF46689">
    <property type="entry name" value="Homeodomain-like"/>
    <property type="match status" value="1"/>
</dbReference>
<keyword evidence="5" id="KW-1185">Reference proteome</keyword>
<reference evidence="4" key="2">
    <citation type="journal article" date="2023" name="Commun. Biol.">
        <title>Intrasexual cuticular hydrocarbon dimorphism in a wasp sheds light on hydrocarbon biosynthesis genes in Hymenoptera.</title>
        <authorList>
            <person name="Moris V.C."/>
            <person name="Podsiadlowski L."/>
            <person name="Martin S."/>
            <person name="Oeyen J.P."/>
            <person name="Donath A."/>
            <person name="Petersen M."/>
            <person name="Wilbrandt J."/>
            <person name="Misof B."/>
            <person name="Liedtke D."/>
            <person name="Thamm M."/>
            <person name="Scheiner R."/>
            <person name="Schmitt T."/>
            <person name="Niehuis O."/>
        </authorList>
    </citation>
    <scope>NUCLEOTIDE SEQUENCE</scope>
    <source>
        <strain evidence="4">GBR_01_08_01A</strain>
    </source>
</reference>
<organism evidence="4 5">
    <name type="scientific">Odynerus spinipes</name>
    <dbReference type="NCBI Taxonomy" id="1348599"/>
    <lineage>
        <taxon>Eukaryota</taxon>
        <taxon>Metazoa</taxon>
        <taxon>Ecdysozoa</taxon>
        <taxon>Arthropoda</taxon>
        <taxon>Hexapoda</taxon>
        <taxon>Insecta</taxon>
        <taxon>Pterygota</taxon>
        <taxon>Neoptera</taxon>
        <taxon>Endopterygota</taxon>
        <taxon>Hymenoptera</taxon>
        <taxon>Apocrita</taxon>
        <taxon>Aculeata</taxon>
        <taxon>Vespoidea</taxon>
        <taxon>Vespidae</taxon>
        <taxon>Eumeninae</taxon>
        <taxon>Odynerus</taxon>
    </lineage>
</organism>
<reference evidence="4" key="1">
    <citation type="submission" date="2021-08" db="EMBL/GenBank/DDBJ databases">
        <authorList>
            <person name="Misof B."/>
            <person name="Oliver O."/>
            <person name="Podsiadlowski L."/>
            <person name="Donath A."/>
            <person name="Peters R."/>
            <person name="Mayer C."/>
            <person name="Rust J."/>
            <person name="Gunkel S."/>
            <person name="Lesny P."/>
            <person name="Martin S."/>
            <person name="Oeyen J.P."/>
            <person name="Petersen M."/>
            <person name="Panagiotis P."/>
            <person name="Wilbrandt J."/>
            <person name="Tanja T."/>
        </authorList>
    </citation>
    <scope>NUCLEOTIDE SEQUENCE</scope>
    <source>
        <strain evidence="4">GBR_01_08_01A</strain>
        <tissue evidence="4">Thorax + abdomen</tissue>
    </source>
</reference>
<evidence type="ECO:0000313" key="5">
    <source>
        <dbReference type="Proteomes" id="UP001258017"/>
    </source>
</evidence>
<proteinExistence type="predicted"/>
<feature type="DNA-binding region" description="H-T-H motif" evidence="2">
    <location>
        <begin position="28"/>
        <end position="48"/>
    </location>
</feature>
<dbReference type="Proteomes" id="UP001258017">
    <property type="component" value="Unassembled WGS sequence"/>
</dbReference>
<dbReference type="AlphaFoldDB" id="A0AAD9RF41"/>
<dbReference type="Pfam" id="PF05225">
    <property type="entry name" value="HTH_psq"/>
    <property type="match status" value="1"/>
</dbReference>
<feature type="domain" description="HTH psq-type" evidence="3">
    <location>
        <begin position="1"/>
        <end position="52"/>
    </location>
</feature>
<evidence type="ECO:0000259" key="3">
    <source>
        <dbReference type="PROSITE" id="PS50960"/>
    </source>
</evidence>
<gene>
    <name evidence="4" type="ORF">KPH14_000987</name>
</gene>
<dbReference type="GO" id="GO:0005634">
    <property type="term" value="C:nucleus"/>
    <property type="evidence" value="ECO:0007669"/>
    <property type="project" value="UniProtKB-SubCell"/>
</dbReference>
<dbReference type="PROSITE" id="PS50960">
    <property type="entry name" value="HTH_PSQ"/>
    <property type="match status" value="1"/>
</dbReference>
<protein>
    <recommendedName>
        <fullName evidence="3">HTH psq-type domain-containing protein</fullName>
    </recommendedName>
</protein>
<evidence type="ECO:0000256" key="1">
    <source>
        <dbReference type="ARBA" id="ARBA00004123"/>
    </source>
</evidence>
<evidence type="ECO:0000256" key="2">
    <source>
        <dbReference type="PROSITE-ProRule" id="PRU00320"/>
    </source>
</evidence>
<accession>A0AAD9RF41</accession>
<dbReference type="EMBL" id="JAIFRP010000252">
    <property type="protein sequence ID" value="KAK2578518.1"/>
    <property type="molecule type" value="Genomic_DNA"/>
</dbReference>
<name>A0AAD9RF41_9HYME</name>
<evidence type="ECO:0000313" key="4">
    <source>
        <dbReference type="EMBL" id="KAK2578518.1"/>
    </source>
</evidence>
<dbReference type="GO" id="GO:0003677">
    <property type="term" value="F:DNA binding"/>
    <property type="evidence" value="ECO:0007669"/>
    <property type="project" value="UniProtKB-UniRule"/>
</dbReference>
<dbReference type="InterPro" id="IPR009057">
    <property type="entry name" value="Homeodomain-like_sf"/>
</dbReference>
<sequence length="95" mass="11191">MAKRKYNSWSQDDMETALNGYRNGSLKFNEACRTYKVPKPTFRRHLKGLNVHQSIGRPKDLTKEMEEELVKHILELESKFFGITIHDLRHLAYPS</sequence>
<keyword evidence="2" id="KW-0539">Nucleus</keyword>
<keyword evidence="2" id="KW-0238">DNA-binding</keyword>
<comment type="subcellular location">
    <subcellularLocation>
        <location evidence="1 2">Nucleus</location>
    </subcellularLocation>
</comment>
<comment type="caution">
    <text evidence="4">The sequence shown here is derived from an EMBL/GenBank/DDBJ whole genome shotgun (WGS) entry which is preliminary data.</text>
</comment>
<dbReference type="InterPro" id="IPR007889">
    <property type="entry name" value="HTH_Psq"/>
</dbReference>